<gene>
    <name evidence="1" type="ORF">EFA69_14190</name>
</gene>
<comment type="caution">
    <text evidence="1">The sequence shown here is derived from an EMBL/GenBank/DDBJ whole genome shotgun (WGS) entry which is preliminary data.</text>
</comment>
<keyword evidence="2" id="KW-1185">Reference proteome</keyword>
<protein>
    <recommendedName>
        <fullName evidence="3">Tetratricopeptide repeat protein</fullName>
    </recommendedName>
</protein>
<name>A0A3M9MP22_9BACT</name>
<accession>A0A3M9MP22</accession>
<dbReference type="EMBL" id="RJJE01000017">
    <property type="protein sequence ID" value="RNI27294.1"/>
    <property type="molecule type" value="Genomic_DNA"/>
</dbReference>
<evidence type="ECO:0008006" key="3">
    <source>
        <dbReference type="Google" id="ProtNLM"/>
    </source>
</evidence>
<evidence type="ECO:0000313" key="1">
    <source>
        <dbReference type="EMBL" id="RNI27294.1"/>
    </source>
</evidence>
<dbReference type="RefSeq" id="WP_123133763.1">
    <property type="nucleotide sequence ID" value="NZ_RJJE01000017.1"/>
</dbReference>
<proteinExistence type="predicted"/>
<dbReference type="Proteomes" id="UP000271010">
    <property type="component" value="Unassembled WGS sequence"/>
</dbReference>
<organism evidence="1 2">
    <name type="scientific">Rufibacter immobilis</name>
    <dbReference type="NCBI Taxonomy" id="1348778"/>
    <lineage>
        <taxon>Bacteria</taxon>
        <taxon>Pseudomonadati</taxon>
        <taxon>Bacteroidota</taxon>
        <taxon>Cytophagia</taxon>
        <taxon>Cytophagales</taxon>
        <taxon>Hymenobacteraceae</taxon>
        <taxon>Rufibacter</taxon>
    </lineage>
</organism>
<evidence type="ECO:0000313" key="2">
    <source>
        <dbReference type="Proteomes" id="UP000271010"/>
    </source>
</evidence>
<reference evidence="1 2" key="1">
    <citation type="submission" date="2018-11" db="EMBL/GenBank/DDBJ databases">
        <title>Rufibacter latericius sp. nov., isolated from water in Baiyang Lake.</title>
        <authorList>
            <person name="Yang Y."/>
        </authorList>
    </citation>
    <scope>NUCLEOTIDE SEQUENCE [LARGE SCALE GENOMIC DNA]</scope>
    <source>
        <strain evidence="1 2">MCC P1</strain>
    </source>
</reference>
<sequence>MATLEKRLIIEKLQNNLSPRFKEWYGFERIQNWDSEDIQINLSTLASMILHPPKDNPNVTKVFIEDAKFITEYSLTLGFDEFDTVPFRTLLAEVYIIKGQFNEALHQINLNKSFLETDIETFSYDLEEVSILEWQIYKQLNDSNKMQEVVNKINAYRKARA</sequence>
<dbReference type="AlphaFoldDB" id="A0A3M9MP22"/>